<keyword evidence="8" id="KW-0460">Magnesium</keyword>
<comment type="caution">
    <text evidence="11">The sequence shown here is derived from an EMBL/GenBank/DDBJ whole genome shotgun (WGS) entry which is preliminary data.</text>
</comment>
<evidence type="ECO:0000256" key="8">
    <source>
        <dbReference type="ARBA" id="ARBA00022842"/>
    </source>
</evidence>
<dbReference type="PIRSF" id="PIRSF006268">
    <property type="entry name" value="ApbE"/>
    <property type="match status" value="1"/>
</dbReference>
<evidence type="ECO:0000256" key="4">
    <source>
        <dbReference type="ARBA" id="ARBA00022630"/>
    </source>
</evidence>
<dbReference type="AlphaFoldDB" id="A0A644YZK9"/>
<comment type="cofactor">
    <cofactor evidence="1">
        <name>Mg(2+)</name>
        <dbReference type="ChEBI" id="CHEBI:18420"/>
    </cofactor>
</comment>
<dbReference type="PROSITE" id="PS51257">
    <property type="entry name" value="PROKAR_LIPOPROTEIN"/>
    <property type="match status" value="1"/>
</dbReference>
<evidence type="ECO:0000256" key="3">
    <source>
        <dbReference type="ARBA" id="ARBA00016337"/>
    </source>
</evidence>
<dbReference type="EC" id="2.7.1.180" evidence="2"/>
<accession>A0A644YZK9</accession>
<evidence type="ECO:0000256" key="10">
    <source>
        <dbReference type="ARBA" id="ARBA00048540"/>
    </source>
</evidence>
<protein>
    <recommendedName>
        <fullName evidence="3">FAD:protein FMN transferase</fullName>
        <ecNumber evidence="2">2.7.1.180</ecNumber>
    </recommendedName>
    <alternativeName>
        <fullName evidence="9">Flavin transferase</fullName>
    </alternativeName>
</protein>
<keyword evidence="5" id="KW-0808">Transferase</keyword>
<dbReference type="GO" id="GO:0046872">
    <property type="term" value="F:metal ion binding"/>
    <property type="evidence" value="ECO:0007669"/>
    <property type="project" value="UniProtKB-KW"/>
</dbReference>
<evidence type="ECO:0000256" key="2">
    <source>
        <dbReference type="ARBA" id="ARBA00011955"/>
    </source>
</evidence>
<evidence type="ECO:0000256" key="5">
    <source>
        <dbReference type="ARBA" id="ARBA00022679"/>
    </source>
</evidence>
<sequence>MKHKLTFIITTIMLFLSVLLQSCSQQPSKNIYNSFFMDTIFTYTLYGDNTEALRDKLDGEAGRIELLFSKTDQNSELYKLNKAKVSTNQELLSLIRFSMDMRDSTNGYFDPLIGGVTALWDFKAENPSLPDNNSIQRALSESSFNNITLETNRIYLGESTQIDLGGIAKGYTADSITEILKEFSAENALVSLGGNILAFGNNSGKGYKIGIRDPSDTSSVACTLNCSDTIISVSGGYERFFVLNGTTYHHIIDPFTGYPAKTDLGSAIVIAPLSIENAGASADALSTALFAMGLDKAKEITASFADFSFILIGAGADGAVYVTKNLSADITVCGQRELILY</sequence>
<keyword evidence="4" id="KW-0285">Flavoprotein</keyword>
<dbReference type="Pfam" id="PF02424">
    <property type="entry name" value="ApbE"/>
    <property type="match status" value="1"/>
</dbReference>
<dbReference type="PANTHER" id="PTHR30040:SF2">
    <property type="entry name" value="FAD:PROTEIN FMN TRANSFERASE"/>
    <property type="match status" value="1"/>
</dbReference>
<proteinExistence type="predicted"/>
<gene>
    <name evidence="11" type="ORF">SDC9_80577</name>
</gene>
<evidence type="ECO:0000256" key="7">
    <source>
        <dbReference type="ARBA" id="ARBA00022827"/>
    </source>
</evidence>
<dbReference type="SUPFAM" id="SSF143631">
    <property type="entry name" value="ApbE-like"/>
    <property type="match status" value="1"/>
</dbReference>
<name>A0A644YZK9_9ZZZZ</name>
<organism evidence="11">
    <name type="scientific">bioreactor metagenome</name>
    <dbReference type="NCBI Taxonomy" id="1076179"/>
    <lineage>
        <taxon>unclassified sequences</taxon>
        <taxon>metagenomes</taxon>
        <taxon>ecological metagenomes</taxon>
    </lineage>
</organism>
<keyword evidence="6" id="KW-0479">Metal-binding</keyword>
<dbReference type="PANTHER" id="PTHR30040">
    <property type="entry name" value="THIAMINE BIOSYNTHESIS LIPOPROTEIN APBE"/>
    <property type="match status" value="1"/>
</dbReference>
<comment type="catalytic activity">
    <reaction evidence="10">
        <text>L-threonyl-[protein] + FAD = FMN-L-threonyl-[protein] + AMP + H(+)</text>
        <dbReference type="Rhea" id="RHEA:36847"/>
        <dbReference type="Rhea" id="RHEA-COMP:11060"/>
        <dbReference type="Rhea" id="RHEA-COMP:11061"/>
        <dbReference type="ChEBI" id="CHEBI:15378"/>
        <dbReference type="ChEBI" id="CHEBI:30013"/>
        <dbReference type="ChEBI" id="CHEBI:57692"/>
        <dbReference type="ChEBI" id="CHEBI:74257"/>
        <dbReference type="ChEBI" id="CHEBI:456215"/>
        <dbReference type="EC" id="2.7.1.180"/>
    </reaction>
</comment>
<dbReference type="GO" id="GO:0016740">
    <property type="term" value="F:transferase activity"/>
    <property type="evidence" value="ECO:0007669"/>
    <property type="project" value="UniProtKB-KW"/>
</dbReference>
<evidence type="ECO:0000256" key="1">
    <source>
        <dbReference type="ARBA" id="ARBA00001946"/>
    </source>
</evidence>
<reference evidence="11" key="1">
    <citation type="submission" date="2019-08" db="EMBL/GenBank/DDBJ databases">
        <authorList>
            <person name="Kucharzyk K."/>
            <person name="Murdoch R.W."/>
            <person name="Higgins S."/>
            <person name="Loffler F."/>
        </authorList>
    </citation>
    <scope>NUCLEOTIDE SEQUENCE</scope>
</reference>
<evidence type="ECO:0000313" key="11">
    <source>
        <dbReference type="EMBL" id="MPM33996.1"/>
    </source>
</evidence>
<keyword evidence="7" id="KW-0274">FAD</keyword>
<dbReference type="EMBL" id="VSSQ01006833">
    <property type="protein sequence ID" value="MPM33996.1"/>
    <property type="molecule type" value="Genomic_DNA"/>
</dbReference>
<dbReference type="InterPro" id="IPR003374">
    <property type="entry name" value="ApbE-like_sf"/>
</dbReference>
<dbReference type="InterPro" id="IPR024932">
    <property type="entry name" value="ApbE"/>
</dbReference>
<evidence type="ECO:0000256" key="6">
    <source>
        <dbReference type="ARBA" id="ARBA00022723"/>
    </source>
</evidence>
<evidence type="ECO:0000256" key="9">
    <source>
        <dbReference type="ARBA" id="ARBA00031306"/>
    </source>
</evidence>
<dbReference type="Gene3D" id="3.10.520.10">
    <property type="entry name" value="ApbE-like domains"/>
    <property type="match status" value="1"/>
</dbReference>